<dbReference type="GO" id="GO:0043590">
    <property type="term" value="C:bacterial nucleoid"/>
    <property type="evidence" value="ECO:0007669"/>
    <property type="project" value="TreeGrafter"/>
</dbReference>
<keyword evidence="2" id="KW-0233">DNA recombination</keyword>
<evidence type="ECO:0000259" key="4">
    <source>
        <dbReference type="Pfam" id="PF11967"/>
    </source>
</evidence>
<protein>
    <submittedName>
        <fullName evidence="5">Recombination protein O N-terminal domain-containing protein</fullName>
    </submittedName>
</protein>
<evidence type="ECO:0000313" key="5">
    <source>
        <dbReference type="EMBL" id="MBO8472807.1"/>
    </source>
</evidence>
<accession>A0A9D9IHB6</accession>
<sequence>MKRETTDIIILHTTKFGENSIVVHALSPVYGRCGLIIKGVGGTGKNKRVSALFQPLNILEAVVDENPRSALLSLRDVQMKHCFPSIRGNILKNCISVFISEVLYRILSDGSREEGLFEWVEKMACTLEELDGNFSNFHLYFIIGLCRVLGFAPGDDTGYVFSEENSALLHKLAASGFVEAMALPATGNMRLSFMEDMIGYLEYHTDKTIDAKSLKILHEILC</sequence>
<keyword evidence="1" id="KW-0227">DNA damage</keyword>
<reference evidence="5" key="2">
    <citation type="journal article" date="2021" name="PeerJ">
        <title>Extensive microbial diversity within the chicken gut microbiome revealed by metagenomics and culture.</title>
        <authorList>
            <person name="Gilroy R."/>
            <person name="Ravi A."/>
            <person name="Getino M."/>
            <person name="Pursley I."/>
            <person name="Horton D.L."/>
            <person name="Alikhan N.F."/>
            <person name="Baker D."/>
            <person name="Gharbi K."/>
            <person name="Hall N."/>
            <person name="Watson M."/>
            <person name="Adriaenssens E.M."/>
            <person name="Foster-Nyarko E."/>
            <person name="Jarju S."/>
            <person name="Secka A."/>
            <person name="Antonio M."/>
            <person name="Oren A."/>
            <person name="Chaudhuri R.R."/>
            <person name="La Ragione R."/>
            <person name="Hildebrand F."/>
            <person name="Pallen M.J."/>
        </authorList>
    </citation>
    <scope>NUCLEOTIDE SEQUENCE</scope>
    <source>
        <strain evidence="5">B1-8020</strain>
    </source>
</reference>
<dbReference type="AlphaFoldDB" id="A0A9D9IHB6"/>
<gene>
    <name evidence="5" type="ORF">IAB81_04185</name>
</gene>
<dbReference type="PANTHER" id="PTHR33991:SF1">
    <property type="entry name" value="DNA REPAIR PROTEIN RECO"/>
    <property type="match status" value="1"/>
</dbReference>
<evidence type="ECO:0000256" key="1">
    <source>
        <dbReference type="ARBA" id="ARBA00022763"/>
    </source>
</evidence>
<evidence type="ECO:0000313" key="6">
    <source>
        <dbReference type="Proteomes" id="UP000823604"/>
    </source>
</evidence>
<dbReference type="Pfam" id="PF11967">
    <property type="entry name" value="RecO_N"/>
    <property type="match status" value="1"/>
</dbReference>
<dbReference type="Pfam" id="PF02565">
    <property type="entry name" value="RecO_C"/>
    <property type="match status" value="1"/>
</dbReference>
<dbReference type="InterPro" id="IPR022572">
    <property type="entry name" value="DNA_rep/recomb_RecO_N"/>
</dbReference>
<dbReference type="GO" id="GO:0006302">
    <property type="term" value="P:double-strand break repair"/>
    <property type="evidence" value="ECO:0007669"/>
    <property type="project" value="TreeGrafter"/>
</dbReference>
<proteinExistence type="predicted"/>
<dbReference type="GO" id="GO:0006310">
    <property type="term" value="P:DNA recombination"/>
    <property type="evidence" value="ECO:0007669"/>
    <property type="project" value="UniProtKB-KW"/>
</dbReference>
<dbReference type="InterPro" id="IPR003717">
    <property type="entry name" value="RecO"/>
</dbReference>
<evidence type="ECO:0000256" key="3">
    <source>
        <dbReference type="ARBA" id="ARBA00023204"/>
    </source>
</evidence>
<organism evidence="5 6">
    <name type="scientific">Candidatus Merdivivens pullicola</name>
    <dbReference type="NCBI Taxonomy" id="2840872"/>
    <lineage>
        <taxon>Bacteria</taxon>
        <taxon>Pseudomonadati</taxon>
        <taxon>Bacteroidota</taxon>
        <taxon>Bacteroidia</taxon>
        <taxon>Bacteroidales</taxon>
        <taxon>Muribaculaceae</taxon>
        <taxon>Muribaculaceae incertae sedis</taxon>
        <taxon>Candidatus Merdivivens</taxon>
    </lineage>
</organism>
<comment type="caution">
    <text evidence="5">The sequence shown here is derived from an EMBL/GenBank/DDBJ whole genome shotgun (WGS) entry which is preliminary data.</text>
</comment>
<keyword evidence="3" id="KW-0234">DNA repair</keyword>
<dbReference type="Proteomes" id="UP000823604">
    <property type="component" value="Unassembled WGS sequence"/>
</dbReference>
<feature type="domain" description="DNA replication/recombination mediator RecO N-terminal" evidence="4">
    <location>
        <begin position="1"/>
        <end position="82"/>
    </location>
</feature>
<evidence type="ECO:0000256" key="2">
    <source>
        <dbReference type="ARBA" id="ARBA00023172"/>
    </source>
</evidence>
<dbReference type="SUPFAM" id="SSF50249">
    <property type="entry name" value="Nucleic acid-binding proteins"/>
    <property type="match status" value="1"/>
</dbReference>
<reference evidence="5" key="1">
    <citation type="submission" date="2020-10" db="EMBL/GenBank/DDBJ databases">
        <authorList>
            <person name="Gilroy R."/>
        </authorList>
    </citation>
    <scope>NUCLEOTIDE SEQUENCE</scope>
    <source>
        <strain evidence="5">B1-8020</strain>
    </source>
</reference>
<dbReference type="EMBL" id="JADIMA010000038">
    <property type="protein sequence ID" value="MBO8472807.1"/>
    <property type="molecule type" value="Genomic_DNA"/>
</dbReference>
<dbReference type="PANTHER" id="PTHR33991">
    <property type="entry name" value="DNA REPAIR PROTEIN RECO"/>
    <property type="match status" value="1"/>
</dbReference>
<dbReference type="Gene3D" id="2.40.50.140">
    <property type="entry name" value="Nucleic acid-binding proteins"/>
    <property type="match status" value="1"/>
</dbReference>
<dbReference type="InterPro" id="IPR012340">
    <property type="entry name" value="NA-bd_OB-fold"/>
</dbReference>
<name>A0A9D9IHB6_9BACT</name>